<keyword evidence="3" id="KW-0731">Sigma factor</keyword>
<dbReference type="PANTHER" id="PTHR43133:SF50">
    <property type="entry name" value="ECF RNA POLYMERASE SIGMA FACTOR SIGM"/>
    <property type="match status" value="1"/>
</dbReference>
<evidence type="ECO:0000256" key="2">
    <source>
        <dbReference type="ARBA" id="ARBA00023015"/>
    </source>
</evidence>
<dbReference type="PANTHER" id="PTHR43133">
    <property type="entry name" value="RNA POLYMERASE ECF-TYPE SIGMA FACTO"/>
    <property type="match status" value="1"/>
</dbReference>
<dbReference type="InterPro" id="IPR039425">
    <property type="entry name" value="RNA_pol_sigma-70-like"/>
</dbReference>
<dbReference type="InterPro" id="IPR013325">
    <property type="entry name" value="RNA_pol_sigma_r2"/>
</dbReference>
<dbReference type="Pfam" id="PF08281">
    <property type="entry name" value="Sigma70_r4_2"/>
    <property type="match status" value="1"/>
</dbReference>
<dbReference type="Gene3D" id="1.10.1740.10">
    <property type="match status" value="1"/>
</dbReference>
<keyword evidence="2" id="KW-0805">Transcription regulation</keyword>
<dbReference type="InterPro" id="IPR013249">
    <property type="entry name" value="RNA_pol_sigma70_r4_t2"/>
</dbReference>
<evidence type="ECO:0000259" key="8">
    <source>
        <dbReference type="Pfam" id="PF08281"/>
    </source>
</evidence>
<dbReference type="CDD" id="cd06171">
    <property type="entry name" value="Sigma70_r4"/>
    <property type="match status" value="1"/>
</dbReference>
<dbReference type="InterPro" id="IPR013324">
    <property type="entry name" value="RNA_pol_sigma_r3/r4-like"/>
</dbReference>
<keyword evidence="4" id="KW-0238">DNA-binding</keyword>
<dbReference type="Gene3D" id="1.10.10.10">
    <property type="entry name" value="Winged helix-like DNA-binding domain superfamily/Winged helix DNA-binding domain"/>
    <property type="match status" value="1"/>
</dbReference>
<feature type="compositionally biased region" description="Low complexity" evidence="6">
    <location>
        <begin position="7"/>
        <end position="20"/>
    </location>
</feature>
<name>A0ABS5L3I2_9ACTN</name>
<dbReference type="InterPro" id="IPR036388">
    <property type="entry name" value="WH-like_DNA-bd_sf"/>
</dbReference>
<evidence type="ECO:0000256" key="5">
    <source>
        <dbReference type="ARBA" id="ARBA00023163"/>
    </source>
</evidence>
<dbReference type="InterPro" id="IPR014284">
    <property type="entry name" value="RNA_pol_sigma-70_dom"/>
</dbReference>
<evidence type="ECO:0000313" key="9">
    <source>
        <dbReference type="EMBL" id="MBS2552782.1"/>
    </source>
</evidence>
<reference evidence="9 10" key="1">
    <citation type="submission" date="2020-02" db="EMBL/GenBank/DDBJ databases">
        <title>Acidophilic actinobacteria isolated from forest soil.</title>
        <authorList>
            <person name="Golinska P."/>
        </authorList>
    </citation>
    <scope>NUCLEOTIDE SEQUENCE [LARGE SCALE GENOMIC DNA]</scope>
    <source>
        <strain evidence="9 10">NL8</strain>
    </source>
</reference>
<evidence type="ECO:0000256" key="6">
    <source>
        <dbReference type="SAM" id="MobiDB-lite"/>
    </source>
</evidence>
<comment type="similarity">
    <text evidence="1">Belongs to the sigma-70 factor family. ECF subfamily.</text>
</comment>
<organism evidence="9 10">
    <name type="scientific">Catenulispora pinistramenti</name>
    <dbReference type="NCBI Taxonomy" id="2705254"/>
    <lineage>
        <taxon>Bacteria</taxon>
        <taxon>Bacillati</taxon>
        <taxon>Actinomycetota</taxon>
        <taxon>Actinomycetes</taxon>
        <taxon>Catenulisporales</taxon>
        <taxon>Catenulisporaceae</taxon>
        <taxon>Catenulispora</taxon>
    </lineage>
</organism>
<accession>A0ABS5L3I2</accession>
<dbReference type="SUPFAM" id="SSF88659">
    <property type="entry name" value="Sigma3 and sigma4 domains of RNA polymerase sigma factors"/>
    <property type="match status" value="1"/>
</dbReference>
<proteinExistence type="inferred from homology"/>
<feature type="domain" description="RNA polymerase sigma-70 region 2" evidence="7">
    <location>
        <begin position="28"/>
        <end position="92"/>
    </location>
</feature>
<comment type="caution">
    <text evidence="9">The sequence shown here is derived from an EMBL/GenBank/DDBJ whole genome shotgun (WGS) entry which is preliminary data.</text>
</comment>
<evidence type="ECO:0000259" key="7">
    <source>
        <dbReference type="Pfam" id="PF04542"/>
    </source>
</evidence>
<dbReference type="InterPro" id="IPR007627">
    <property type="entry name" value="RNA_pol_sigma70_r2"/>
</dbReference>
<evidence type="ECO:0000313" key="10">
    <source>
        <dbReference type="Proteomes" id="UP000730482"/>
    </source>
</evidence>
<keyword evidence="10" id="KW-1185">Reference proteome</keyword>
<dbReference type="SUPFAM" id="SSF88946">
    <property type="entry name" value="Sigma2 domain of RNA polymerase sigma factors"/>
    <property type="match status" value="1"/>
</dbReference>
<dbReference type="RefSeq" id="WP_212018718.1">
    <property type="nucleotide sequence ID" value="NZ_JAAFYZ010000210.1"/>
</dbReference>
<evidence type="ECO:0000256" key="1">
    <source>
        <dbReference type="ARBA" id="ARBA00010641"/>
    </source>
</evidence>
<sequence>MSEETTPGSDSDGSSVGPPGRSSFEAVYAATAPRLIHQLYLVIGDLSEAQDCVQEAYARAWSRWDRITATGGGDPVGWVKTTAYRLAVSRWRHFSAGLRALRRHGVTGDPQGPNPDTVAVRDALAALPMNQRMALVLYHIGDLTVDEIAAQLDVPSGTVKARLARGRKALATLLADDPDPSSSNTEASYV</sequence>
<feature type="domain" description="RNA polymerase sigma factor 70 region 4 type 2" evidence="8">
    <location>
        <begin position="119"/>
        <end position="170"/>
    </location>
</feature>
<feature type="region of interest" description="Disordered" evidence="6">
    <location>
        <begin position="1"/>
        <end position="20"/>
    </location>
</feature>
<dbReference type="Proteomes" id="UP000730482">
    <property type="component" value="Unassembled WGS sequence"/>
</dbReference>
<evidence type="ECO:0000256" key="4">
    <source>
        <dbReference type="ARBA" id="ARBA00023125"/>
    </source>
</evidence>
<dbReference type="EMBL" id="JAAFYZ010000210">
    <property type="protein sequence ID" value="MBS2552782.1"/>
    <property type="molecule type" value="Genomic_DNA"/>
</dbReference>
<dbReference type="NCBIfam" id="TIGR02937">
    <property type="entry name" value="sigma70-ECF"/>
    <property type="match status" value="1"/>
</dbReference>
<protein>
    <submittedName>
        <fullName evidence="9">SigE family RNA polymerase sigma factor</fullName>
    </submittedName>
</protein>
<dbReference type="Pfam" id="PF04542">
    <property type="entry name" value="Sigma70_r2"/>
    <property type="match status" value="1"/>
</dbReference>
<gene>
    <name evidence="9" type="ORF">KGQ19_38605</name>
</gene>
<evidence type="ECO:0000256" key="3">
    <source>
        <dbReference type="ARBA" id="ARBA00023082"/>
    </source>
</evidence>
<keyword evidence="5" id="KW-0804">Transcription</keyword>